<name>A0A1X4XXF2_9BACT</name>
<organism evidence="1 2">
    <name type="scientific">Desulfurella amilsii</name>
    <dbReference type="NCBI Taxonomy" id="1562698"/>
    <lineage>
        <taxon>Bacteria</taxon>
        <taxon>Pseudomonadati</taxon>
        <taxon>Campylobacterota</taxon>
        <taxon>Desulfurellia</taxon>
        <taxon>Desulfurellales</taxon>
        <taxon>Desulfurellaceae</taxon>
        <taxon>Desulfurella</taxon>
    </lineage>
</organism>
<proteinExistence type="predicted"/>
<keyword evidence="2" id="KW-1185">Reference proteome</keyword>
<dbReference type="RefSeq" id="WP_409212532.1">
    <property type="nucleotide sequence ID" value="NZ_MJBP01000001.1"/>
</dbReference>
<dbReference type="EMBL" id="MDSU01000018">
    <property type="protein sequence ID" value="OSS42222.1"/>
    <property type="molecule type" value="Genomic_DNA"/>
</dbReference>
<evidence type="ECO:0000313" key="2">
    <source>
        <dbReference type="Proteomes" id="UP000194141"/>
    </source>
</evidence>
<dbReference type="AlphaFoldDB" id="A0A1X4XXF2"/>
<evidence type="ECO:0000313" key="1">
    <source>
        <dbReference type="EMBL" id="OSS42222.1"/>
    </source>
</evidence>
<dbReference type="Proteomes" id="UP000194141">
    <property type="component" value="Unassembled WGS sequence"/>
</dbReference>
<gene>
    <name evidence="1" type="ORF">DESAMIL20_1775</name>
</gene>
<accession>A0A1X4XXF2</accession>
<sequence length="48" mass="5356">MKFLLIGILIVLVLPYLVQFLIKFKSKSDSDFLKPLGGCFSSGFGIFN</sequence>
<protein>
    <submittedName>
        <fullName evidence="1">Uncharacterized protein</fullName>
    </submittedName>
</protein>
<comment type="caution">
    <text evidence="1">The sequence shown here is derived from an EMBL/GenBank/DDBJ whole genome shotgun (WGS) entry which is preliminary data.</text>
</comment>
<reference evidence="1 2" key="1">
    <citation type="journal article" date="2017" name="Front. Microbiol.">
        <title>Genome Sequence of Desulfurella amilsii Strain TR1 and Comparative Genomics of Desulfurellaceae Family.</title>
        <authorList>
            <person name="Florentino A.P."/>
            <person name="Stams A.J."/>
            <person name="Sanchez-Andrea I."/>
        </authorList>
    </citation>
    <scope>NUCLEOTIDE SEQUENCE [LARGE SCALE GENOMIC DNA]</scope>
    <source>
        <strain evidence="1 2">TR1</strain>
    </source>
</reference>